<sequence length="121" mass="13610">MPALMVDTSAHLRAAHPRAICYKCYNESNFPHHKARAREGNRSTRGIFLRRDPSRLGEMLARSESQCEDIPQTTIPPYHRSISTVRAGVGTDLQEVRNWFKPTGCGRRLNPSRALSHGVEG</sequence>
<dbReference type="AlphaFoldDB" id="A0A4D6MKN5"/>
<evidence type="ECO:0000313" key="2">
    <source>
        <dbReference type="Proteomes" id="UP000501690"/>
    </source>
</evidence>
<accession>A0A4D6MKN5</accession>
<dbReference type="EMBL" id="CP039351">
    <property type="protein sequence ID" value="QCE00567.1"/>
    <property type="molecule type" value="Genomic_DNA"/>
</dbReference>
<evidence type="ECO:0000313" key="1">
    <source>
        <dbReference type="EMBL" id="QCE00567.1"/>
    </source>
</evidence>
<dbReference type="Proteomes" id="UP000501690">
    <property type="component" value="Linkage Group LG7"/>
</dbReference>
<keyword evidence="2" id="KW-1185">Reference proteome</keyword>
<gene>
    <name evidence="1" type="ORF">DEO72_LG7g1857</name>
</gene>
<proteinExistence type="predicted"/>
<reference evidence="1 2" key="1">
    <citation type="submission" date="2019-04" db="EMBL/GenBank/DDBJ databases">
        <title>An improved genome assembly and genetic linkage map for asparagus bean, Vigna unguiculata ssp. sesquipedialis.</title>
        <authorList>
            <person name="Xia Q."/>
            <person name="Zhang R."/>
            <person name="Dong Y."/>
        </authorList>
    </citation>
    <scope>NUCLEOTIDE SEQUENCE [LARGE SCALE GENOMIC DNA]</scope>
    <source>
        <tissue evidence="1">Leaf</tissue>
    </source>
</reference>
<protein>
    <submittedName>
        <fullName evidence="1">Uncharacterized protein</fullName>
    </submittedName>
</protein>
<name>A0A4D6MKN5_VIGUN</name>
<organism evidence="1 2">
    <name type="scientific">Vigna unguiculata</name>
    <name type="common">Cowpea</name>
    <dbReference type="NCBI Taxonomy" id="3917"/>
    <lineage>
        <taxon>Eukaryota</taxon>
        <taxon>Viridiplantae</taxon>
        <taxon>Streptophyta</taxon>
        <taxon>Embryophyta</taxon>
        <taxon>Tracheophyta</taxon>
        <taxon>Spermatophyta</taxon>
        <taxon>Magnoliopsida</taxon>
        <taxon>eudicotyledons</taxon>
        <taxon>Gunneridae</taxon>
        <taxon>Pentapetalae</taxon>
        <taxon>rosids</taxon>
        <taxon>fabids</taxon>
        <taxon>Fabales</taxon>
        <taxon>Fabaceae</taxon>
        <taxon>Papilionoideae</taxon>
        <taxon>50 kb inversion clade</taxon>
        <taxon>NPAAA clade</taxon>
        <taxon>indigoferoid/millettioid clade</taxon>
        <taxon>Phaseoleae</taxon>
        <taxon>Vigna</taxon>
    </lineage>
</organism>